<reference evidence="3" key="1">
    <citation type="submission" date="2016-06" db="UniProtKB">
        <authorList>
            <consortium name="WormBaseParasite"/>
        </authorList>
    </citation>
    <scope>IDENTIFICATION</scope>
</reference>
<proteinExistence type="predicted"/>
<dbReference type="GO" id="GO:0034472">
    <property type="term" value="P:snRNA 3'-end processing"/>
    <property type="evidence" value="ECO:0007669"/>
    <property type="project" value="TreeGrafter"/>
</dbReference>
<evidence type="ECO:0000313" key="2">
    <source>
        <dbReference type="Proteomes" id="UP000271098"/>
    </source>
</evidence>
<dbReference type="EMBL" id="UYRT01080333">
    <property type="protein sequence ID" value="VDN22536.1"/>
    <property type="molecule type" value="Genomic_DNA"/>
</dbReference>
<sequence>MYTPEELNLAHLPNCTLRFACVLEDHLSDYDQIAKLLAITVETECFSGDSDAKEIEPLMPYSISDYDSLETYAKRLAQDLFDTPVYTLKCGSLEGYFNVHPAVVQDEWSKTITIVGFMPANVLANVPSPRHYFIVIPEPAAGKSELLCMLCEGLRAEEYVAICRIKNNLYGALYALSFAEDEAPADRLCLELFPFGSKPVFWVPSLKKIKCQSAVDDASEGPLFCVQNDGLARPSYSSVQRTCWSDAHGLQSDFQKIVRN</sequence>
<keyword evidence="2" id="KW-1185">Reference proteome</keyword>
<dbReference type="PANTHER" id="PTHR13532">
    <property type="match status" value="1"/>
</dbReference>
<dbReference type="PANTHER" id="PTHR13532:SF3">
    <property type="entry name" value="INTEGRATOR COMPLEX SUBUNIT 14"/>
    <property type="match status" value="1"/>
</dbReference>
<dbReference type="Proteomes" id="UP000271098">
    <property type="component" value="Unassembled WGS sequence"/>
</dbReference>
<accession>A0A183DXW9</accession>
<dbReference type="WBParaSite" id="GPUH_0001357501-mRNA-1">
    <property type="protein sequence ID" value="GPUH_0001357501-mRNA-1"/>
    <property type="gene ID" value="GPUH_0001357501"/>
</dbReference>
<organism evidence="3">
    <name type="scientific">Gongylonema pulchrum</name>
    <dbReference type="NCBI Taxonomy" id="637853"/>
    <lineage>
        <taxon>Eukaryota</taxon>
        <taxon>Metazoa</taxon>
        <taxon>Ecdysozoa</taxon>
        <taxon>Nematoda</taxon>
        <taxon>Chromadorea</taxon>
        <taxon>Rhabditida</taxon>
        <taxon>Spirurina</taxon>
        <taxon>Spiruromorpha</taxon>
        <taxon>Spiruroidea</taxon>
        <taxon>Gongylonematidae</taxon>
        <taxon>Gongylonema</taxon>
    </lineage>
</organism>
<gene>
    <name evidence="1" type="ORF">GPUH_LOCUS13560</name>
</gene>
<dbReference type="SUPFAM" id="SSF100939">
    <property type="entry name" value="SPOC domain-like"/>
    <property type="match status" value="1"/>
</dbReference>
<dbReference type="InterPro" id="IPR016194">
    <property type="entry name" value="SPOC-like_C_dom_sf"/>
</dbReference>
<protein>
    <submittedName>
        <fullName evidence="3">DUF927 domain-containing protein</fullName>
    </submittedName>
</protein>
<evidence type="ECO:0000313" key="1">
    <source>
        <dbReference type="EMBL" id="VDN22536.1"/>
    </source>
</evidence>
<evidence type="ECO:0000313" key="3">
    <source>
        <dbReference type="WBParaSite" id="GPUH_0001357501-mRNA-1"/>
    </source>
</evidence>
<dbReference type="OrthoDB" id="5792636at2759"/>
<dbReference type="AlphaFoldDB" id="A0A183DXW9"/>
<reference evidence="1 2" key="2">
    <citation type="submission" date="2018-11" db="EMBL/GenBank/DDBJ databases">
        <authorList>
            <consortium name="Pathogen Informatics"/>
        </authorList>
    </citation>
    <scope>NUCLEOTIDE SEQUENCE [LARGE SCALE GENOMIC DNA]</scope>
</reference>
<name>A0A183DXW9_9BILA</name>
<dbReference type="InterPro" id="IPR039841">
    <property type="entry name" value="INTS14"/>
</dbReference>
<dbReference type="GO" id="GO:0032039">
    <property type="term" value="C:integrator complex"/>
    <property type="evidence" value="ECO:0007669"/>
    <property type="project" value="InterPro"/>
</dbReference>